<keyword evidence="2" id="KW-1185">Reference proteome</keyword>
<dbReference type="EMBL" id="JAJHUN010000010">
    <property type="protein sequence ID" value="KAJ4148261.1"/>
    <property type="molecule type" value="Genomic_DNA"/>
</dbReference>
<dbReference type="GeneID" id="80889899"/>
<sequence length="120" mass="13579">MTRRRNPIHQDKKYIIFRVEFELAQRCPSFIAMRVMSPKLNLQPRFQRGMEEAITFTWSEAIFVSIMVVAGPGRSKSSWLESASWWSLRSSGTLTRSPSVPHVIIPLSPPTLLSSAGSCI</sequence>
<gene>
    <name evidence="1" type="ORF">LMH87_002740</name>
</gene>
<dbReference type="RefSeq" id="XP_056051202.1">
    <property type="nucleotide sequence ID" value="XM_056194243.1"/>
</dbReference>
<name>A0A9W8QA54_AKAMU</name>
<reference evidence="1" key="1">
    <citation type="journal article" date="2023" name="Access Microbiol">
        <title>De-novo genome assembly for Akanthomyces muscarius, a biocontrol agent of insect agricultural pests.</title>
        <authorList>
            <person name="Erdos Z."/>
            <person name="Studholme D.J."/>
            <person name="Raymond B."/>
            <person name="Sharma M."/>
        </authorList>
    </citation>
    <scope>NUCLEOTIDE SEQUENCE</scope>
    <source>
        <strain evidence="1">Ve6</strain>
    </source>
</reference>
<protein>
    <submittedName>
        <fullName evidence="1">Uncharacterized protein</fullName>
    </submittedName>
</protein>
<dbReference type="AlphaFoldDB" id="A0A9W8QA54"/>
<proteinExistence type="predicted"/>
<evidence type="ECO:0000313" key="1">
    <source>
        <dbReference type="EMBL" id="KAJ4148261.1"/>
    </source>
</evidence>
<dbReference type="Proteomes" id="UP001144673">
    <property type="component" value="Chromosome 3"/>
</dbReference>
<organism evidence="1 2">
    <name type="scientific">Akanthomyces muscarius</name>
    <name type="common">Entomopathogenic fungus</name>
    <name type="synonym">Lecanicillium muscarium</name>
    <dbReference type="NCBI Taxonomy" id="2231603"/>
    <lineage>
        <taxon>Eukaryota</taxon>
        <taxon>Fungi</taxon>
        <taxon>Dikarya</taxon>
        <taxon>Ascomycota</taxon>
        <taxon>Pezizomycotina</taxon>
        <taxon>Sordariomycetes</taxon>
        <taxon>Hypocreomycetidae</taxon>
        <taxon>Hypocreales</taxon>
        <taxon>Cordycipitaceae</taxon>
        <taxon>Akanthomyces</taxon>
    </lineage>
</organism>
<comment type="caution">
    <text evidence="1">The sequence shown here is derived from an EMBL/GenBank/DDBJ whole genome shotgun (WGS) entry which is preliminary data.</text>
</comment>
<dbReference type="KEGG" id="amus:LMH87_002740"/>
<accession>A0A9W8QA54</accession>
<evidence type="ECO:0000313" key="2">
    <source>
        <dbReference type="Proteomes" id="UP001144673"/>
    </source>
</evidence>